<reference evidence="1 2" key="1">
    <citation type="submission" date="2021-09" db="EMBL/GenBank/DDBJ databases">
        <title>Genomic insights and catalytic innovation underlie evolution of tropane alkaloids biosynthesis.</title>
        <authorList>
            <person name="Wang Y.-J."/>
            <person name="Tian T."/>
            <person name="Huang J.-P."/>
            <person name="Huang S.-X."/>
        </authorList>
    </citation>
    <scope>NUCLEOTIDE SEQUENCE [LARGE SCALE GENOMIC DNA]</scope>
    <source>
        <strain evidence="1">KIB-2018</strain>
        <tissue evidence="1">Leaf</tissue>
    </source>
</reference>
<dbReference type="EMBL" id="JAIWQS010000012">
    <property type="protein sequence ID" value="KAJ8749480.1"/>
    <property type="molecule type" value="Genomic_DNA"/>
</dbReference>
<evidence type="ECO:0000313" key="1">
    <source>
        <dbReference type="EMBL" id="KAJ8749480.1"/>
    </source>
</evidence>
<keyword evidence="2" id="KW-1185">Reference proteome</keyword>
<dbReference type="AlphaFoldDB" id="A0AAV8SBQ8"/>
<organism evidence="1 2">
    <name type="scientific">Erythroxylum novogranatense</name>
    <dbReference type="NCBI Taxonomy" id="1862640"/>
    <lineage>
        <taxon>Eukaryota</taxon>
        <taxon>Viridiplantae</taxon>
        <taxon>Streptophyta</taxon>
        <taxon>Embryophyta</taxon>
        <taxon>Tracheophyta</taxon>
        <taxon>Spermatophyta</taxon>
        <taxon>Magnoliopsida</taxon>
        <taxon>eudicotyledons</taxon>
        <taxon>Gunneridae</taxon>
        <taxon>Pentapetalae</taxon>
        <taxon>rosids</taxon>
        <taxon>fabids</taxon>
        <taxon>Malpighiales</taxon>
        <taxon>Erythroxylaceae</taxon>
        <taxon>Erythroxylum</taxon>
    </lineage>
</organism>
<comment type="caution">
    <text evidence="1">The sequence shown here is derived from an EMBL/GenBank/DDBJ whole genome shotgun (WGS) entry which is preliminary data.</text>
</comment>
<accession>A0AAV8SBQ8</accession>
<proteinExistence type="predicted"/>
<sequence>MSCGRKVQIAPQCHWPEAVGIGRRKRSFKKVEEASVLIDPVIKPEPGEPAIVQAPTYTVEICGPEQRDLAPEERSWSGGASKRGETVRPTILGPEYLITEFGTTRDKAPGKFEKEGGIDVAEFPEAQTSSILGLADSAEFLGHRCRAPQEGVADLVNIVEDAFGQDSALHKIAEDGLEERLTQDEMASKRDRVRSLAGHSSPNFGGEFLVSGLGNPTMNEGGAEVFAEVAHKANAHEGTEGKGALHVNVWGTIHERLIFANRLTQGLAEVV</sequence>
<gene>
    <name evidence="1" type="ORF">K2173_025675</name>
</gene>
<evidence type="ECO:0000313" key="2">
    <source>
        <dbReference type="Proteomes" id="UP001159364"/>
    </source>
</evidence>
<dbReference type="Proteomes" id="UP001159364">
    <property type="component" value="Linkage Group LG12"/>
</dbReference>
<name>A0AAV8SBQ8_9ROSI</name>
<protein>
    <submittedName>
        <fullName evidence="1">Uncharacterized protein</fullName>
    </submittedName>
</protein>